<evidence type="ECO:0008006" key="3">
    <source>
        <dbReference type="Google" id="ProtNLM"/>
    </source>
</evidence>
<dbReference type="AlphaFoldDB" id="G9X3A9"/>
<name>G9X3A9_9FIRM</name>
<organism evidence="1 2">
    <name type="scientific">Peptoanaerobacter stomatis</name>
    <dbReference type="NCBI Taxonomy" id="796937"/>
    <lineage>
        <taxon>Bacteria</taxon>
        <taxon>Bacillati</taxon>
        <taxon>Bacillota</taxon>
        <taxon>Clostridia</taxon>
        <taxon>Peptostreptococcales</taxon>
        <taxon>Filifactoraceae</taxon>
        <taxon>Peptoanaerobacter</taxon>
    </lineage>
</organism>
<dbReference type="EMBL" id="AFZE01000057">
    <property type="protein sequence ID" value="EHL10651.1"/>
    <property type="molecule type" value="Genomic_DNA"/>
</dbReference>
<dbReference type="HOGENOM" id="CLU_1064958_0_0_9"/>
<sequence length="261" mass="29981">MWIMFFIVFVPIIIGLIHFCFSEKNNTKDYVLNSQNKRSQEINKKISDYEQKKIEYKIPTTAKSVFMPSINGSYFIHKQNNFLILFGDSCVFYNKQKNSMQSIYVIPIDFILYYKTQGEVRYEMQISGGGGGGSSIKGAVVGGFIAGSAGAIIGSRNKINEIKSETVKKDERIVELVYITNKNNENSLSLFFDYNSLSVFSELIPEKSYESYKKNKQQIIEINPTNKDIFLQIEKLAELKNKNILTEEEFLEKKTKLLSQI</sequence>
<reference evidence="1 2" key="1">
    <citation type="submission" date="2011-08" db="EMBL/GenBank/DDBJ databases">
        <title>The Genome Sequence of Eubacteriaceae bacterium ACC19a.</title>
        <authorList>
            <consortium name="The Broad Institute Genome Sequencing Platform"/>
            <person name="Earl A."/>
            <person name="Ward D."/>
            <person name="Feldgarden M."/>
            <person name="Gevers D."/>
            <person name="Sizova M."/>
            <person name="Hazen A."/>
            <person name="Epstein S."/>
            <person name="Young S.K."/>
            <person name="Zeng Q."/>
            <person name="Gargeya S."/>
            <person name="Fitzgerald M."/>
            <person name="Haas B."/>
            <person name="Abouelleil A."/>
            <person name="Alvarado L."/>
            <person name="Arachchi H.M."/>
            <person name="Berlin A."/>
            <person name="Brown A."/>
            <person name="Chapman S.B."/>
            <person name="Chen Z."/>
            <person name="Dunbar C."/>
            <person name="Freedman E."/>
            <person name="Gearin G."/>
            <person name="Gellesch M."/>
            <person name="Goldberg J."/>
            <person name="Griggs A."/>
            <person name="Gujja S."/>
            <person name="Heiman D."/>
            <person name="Howarth C."/>
            <person name="Larson L."/>
            <person name="Lui A."/>
            <person name="MacDonald P.J.P."/>
            <person name="Montmayeur A."/>
            <person name="Murphy C."/>
            <person name="Neiman D."/>
            <person name="Pearson M."/>
            <person name="Priest M."/>
            <person name="Roberts A."/>
            <person name="Saif S."/>
            <person name="Shea T."/>
            <person name="Shenoy N."/>
            <person name="Sisk P."/>
            <person name="Stolte C."/>
            <person name="Sykes S."/>
            <person name="Wortman J."/>
            <person name="Nusbaum C."/>
            <person name="Birren B."/>
        </authorList>
    </citation>
    <scope>NUCLEOTIDE SEQUENCE [LARGE SCALE GENOMIC DNA]</scope>
    <source>
        <strain evidence="1 2">ACC19a</strain>
    </source>
</reference>
<evidence type="ECO:0000313" key="1">
    <source>
        <dbReference type="EMBL" id="EHL10651.1"/>
    </source>
</evidence>
<comment type="caution">
    <text evidence="1">The sequence shown here is derived from an EMBL/GenBank/DDBJ whole genome shotgun (WGS) entry which is preliminary data.</text>
</comment>
<protein>
    <recommendedName>
        <fullName evidence="3">SHOCT domain-containing protein</fullName>
    </recommendedName>
</protein>
<accession>G9X3A9</accession>
<dbReference type="BioCyc" id="EBAC796937-HMP:GMGH-868-MONOMER"/>
<dbReference type="RefSeq" id="WP_009525101.1">
    <property type="nucleotide sequence ID" value="NZ_JH414549.1"/>
</dbReference>
<evidence type="ECO:0000313" key="2">
    <source>
        <dbReference type="Proteomes" id="UP000006437"/>
    </source>
</evidence>
<gene>
    <name evidence="1" type="ORF">HMPREF9629_00866</name>
</gene>
<dbReference type="Proteomes" id="UP000006437">
    <property type="component" value="Unassembled WGS sequence"/>
</dbReference>
<proteinExistence type="predicted"/>